<dbReference type="AlphaFoldDB" id="A0A9Q2NMT3"/>
<reference evidence="1" key="1">
    <citation type="submission" date="2021-01" db="EMBL/GenBank/DDBJ databases">
        <title>Diatom-associated Roseobacters Show Island Model of Population Structure.</title>
        <authorList>
            <person name="Qu L."/>
            <person name="Feng X."/>
            <person name="Chen Y."/>
            <person name="Li L."/>
            <person name="Wang X."/>
            <person name="Hu Z."/>
            <person name="Wang H."/>
            <person name="Luo H."/>
        </authorList>
    </citation>
    <scope>NUCLEOTIDE SEQUENCE</scope>
    <source>
        <strain evidence="1">SM26-45</strain>
    </source>
</reference>
<evidence type="ECO:0000313" key="1">
    <source>
        <dbReference type="EMBL" id="MBM2357389.1"/>
    </source>
</evidence>
<evidence type="ECO:0000313" key="2">
    <source>
        <dbReference type="Proteomes" id="UP000809337"/>
    </source>
</evidence>
<gene>
    <name evidence="1" type="ORF">JQX14_22825</name>
</gene>
<proteinExistence type="predicted"/>
<comment type="caution">
    <text evidence="1">The sequence shown here is derived from an EMBL/GenBank/DDBJ whole genome shotgun (WGS) entry which is preliminary data.</text>
</comment>
<sequence>MKILPFWHPSCVQGHFAVLSIMRLFHDEQAERVAALAALHAFIADDALELVDERLFRAGVAYARIGTPRAGLFERLMRLTLARKT</sequence>
<dbReference type="Proteomes" id="UP000809337">
    <property type="component" value="Unassembled WGS sequence"/>
</dbReference>
<dbReference type="RefSeq" id="WP_229940901.1">
    <property type="nucleotide sequence ID" value="NZ_CP086806.1"/>
</dbReference>
<organism evidence="1 2">
    <name type="scientific">Pseudosulfitobacter pseudonitzschiae</name>
    <dbReference type="NCBI Taxonomy" id="1402135"/>
    <lineage>
        <taxon>Bacteria</taxon>
        <taxon>Pseudomonadati</taxon>
        <taxon>Pseudomonadota</taxon>
        <taxon>Alphaproteobacteria</taxon>
        <taxon>Rhodobacterales</taxon>
        <taxon>Roseobacteraceae</taxon>
        <taxon>Pseudosulfitobacter</taxon>
    </lineage>
</organism>
<dbReference type="EMBL" id="JAFBWN010000035">
    <property type="protein sequence ID" value="MBM2357389.1"/>
    <property type="molecule type" value="Genomic_DNA"/>
</dbReference>
<name>A0A9Q2NMT3_9RHOB</name>
<accession>A0A9Q2NMT3</accession>
<protein>
    <submittedName>
        <fullName evidence="1">Uncharacterized protein</fullName>
    </submittedName>
</protein>